<proteinExistence type="predicted"/>
<protein>
    <submittedName>
        <fullName evidence="3">ORF c17434_g1_i2|g.9078 c17434_g1_i2|m.9078 type:5prime_partial len:573 (-) protein</fullName>
    </submittedName>
</protein>
<evidence type="ECO:0000256" key="1">
    <source>
        <dbReference type="SAM" id="MobiDB-lite"/>
    </source>
</evidence>
<keyword evidence="2" id="KW-0812">Transmembrane</keyword>
<feature type="compositionally biased region" description="Polar residues" evidence="1">
    <location>
        <begin position="356"/>
        <end position="367"/>
    </location>
</feature>
<accession>A0A0C9PQM2</accession>
<feature type="compositionally biased region" description="Low complexity" evidence="1">
    <location>
        <begin position="551"/>
        <end position="564"/>
    </location>
</feature>
<feature type="region of interest" description="Disordered" evidence="1">
    <location>
        <begin position="295"/>
        <end position="324"/>
    </location>
</feature>
<feature type="transmembrane region" description="Helical" evidence="2">
    <location>
        <begin position="20"/>
        <end position="40"/>
    </location>
</feature>
<keyword evidence="2" id="KW-1133">Transmembrane helix</keyword>
<feature type="region of interest" description="Disordered" evidence="1">
    <location>
        <begin position="492"/>
        <end position="572"/>
    </location>
</feature>
<name>A0A0C9PQM2_9HYME</name>
<dbReference type="AlphaFoldDB" id="A0A0C9PQM2"/>
<feature type="compositionally biased region" description="Polar residues" evidence="1">
    <location>
        <begin position="377"/>
        <end position="386"/>
    </location>
</feature>
<reference evidence="3" key="1">
    <citation type="submission" date="2015-01" db="EMBL/GenBank/DDBJ databases">
        <title>Transcriptome Assembly of Fopius arisanus.</title>
        <authorList>
            <person name="Geib S."/>
        </authorList>
    </citation>
    <scope>NUCLEOTIDE SEQUENCE</scope>
</reference>
<dbReference type="EMBL" id="GBYB01003528">
    <property type="protein sequence ID" value="JAG73295.1"/>
    <property type="molecule type" value="Transcribed_RNA"/>
</dbReference>
<keyword evidence="2" id="KW-0472">Membrane</keyword>
<organism evidence="3">
    <name type="scientific">Fopius arisanus</name>
    <dbReference type="NCBI Taxonomy" id="64838"/>
    <lineage>
        <taxon>Eukaryota</taxon>
        <taxon>Metazoa</taxon>
        <taxon>Ecdysozoa</taxon>
        <taxon>Arthropoda</taxon>
        <taxon>Hexapoda</taxon>
        <taxon>Insecta</taxon>
        <taxon>Pterygota</taxon>
        <taxon>Neoptera</taxon>
        <taxon>Endopterygota</taxon>
        <taxon>Hymenoptera</taxon>
        <taxon>Apocrita</taxon>
        <taxon>Ichneumonoidea</taxon>
        <taxon>Braconidae</taxon>
        <taxon>Opiinae</taxon>
        <taxon>Fopius</taxon>
    </lineage>
</organism>
<evidence type="ECO:0000313" key="3">
    <source>
        <dbReference type="EMBL" id="JAG73295.1"/>
    </source>
</evidence>
<evidence type="ECO:0000256" key="2">
    <source>
        <dbReference type="SAM" id="Phobius"/>
    </source>
</evidence>
<feature type="region of interest" description="Disordered" evidence="1">
    <location>
        <begin position="340"/>
        <end position="386"/>
    </location>
</feature>
<feature type="non-terminal residue" evidence="3">
    <location>
        <position position="1"/>
    </location>
</feature>
<feature type="region of interest" description="Disordered" evidence="1">
    <location>
        <begin position="399"/>
        <end position="427"/>
    </location>
</feature>
<feature type="compositionally biased region" description="Basic residues" evidence="1">
    <location>
        <begin position="534"/>
        <end position="548"/>
    </location>
</feature>
<gene>
    <name evidence="3" type="ORF">g.9078</name>
</gene>
<feature type="compositionally biased region" description="Polar residues" evidence="1">
    <location>
        <begin position="492"/>
        <end position="513"/>
    </location>
</feature>
<sequence>VVLVVRLGEVRLSVGGYLRIGMRILCLITVGAFLLAIAAVSQADHQIQETAIRVPRALILQPVSKLREEEEGPLDWLANIFRGMVSPRKSQPYQPPPMLGPIRIPGMDDEVYIKQLDSHPNTQNRVVVRVMNPGRGQMPGQMGISSSYYTYQPVFPIAPTRQVPMQSAGFVPMASPTPTAPWSHPQFMRGHYPMNYNKNMYPNSYNHPQGTYHQYRAPQSHYEPPYSPRYPQNPYGSYDFDNSISHGRGSRYGEPLKTTNYPIYPPLNEHHLDHQVNINPQHHHNGIDHHEIRNETESSEDVYDSSRESALQYPNVDQSKELLSESKVTDKYKEIYRPDRMVPTNPTWRNRFWTRAQKTTTASPTTERSADEKNQKSTESVKFSSTEIKEIVAPDLKDWKERNEKNEKREGKEEKRRTDSRMDEGEVEKKDGLMLGKGESQEYMEKRFMNIRSMEGATEKPRVYEKIRGRKRNNWKPMEPKSTVYPVYSAENQDLSPEVSTEAVTSEQRSTTPAFDRVENSTGNYSRQNEGKRAKMYQRKLGKSNRRVRIVESVSSSVSVTSSRGKGKPKSS</sequence>